<evidence type="ECO:0000313" key="3">
    <source>
        <dbReference type="Proteomes" id="UP000822688"/>
    </source>
</evidence>
<proteinExistence type="predicted"/>
<dbReference type="Proteomes" id="UP000822688">
    <property type="component" value="Chromosome 2"/>
</dbReference>
<accession>A0A8T0IVF0</accession>
<keyword evidence="3" id="KW-1185">Reference proteome</keyword>
<protein>
    <submittedName>
        <fullName evidence="2">Uncharacterized protein</fullName>
    </submittedName>
</protein>
<feature type="compositionally biased region" description="Basic and acidic residues" evidence="1">
    <location>
        <begin position="146"/>
        <end position="157"/>
    </location>
</feature>
<evidence type="ECO:0000256" key="1">
    <source>
        <dbReference type="SAM" id="MobiDB-lite"/>
    </source>
</evidence>
<dbReference type="EMBL" id="CM026422">
    <property type="protein sequence ID" value="KAG0587700.1"/>
    <property type="molecule type" value="Genomic_DNA"/>
</dbReference>
<evidence type="ECO:0000313" key="2">
    <source>
        <dbReference type="EMBL" id="KAG0587700.1"/>
    </source>
</evidence>
<feature type="region of interest" description="Disordered" evidence="1">
    <location>
        <begin position="146"/>
        <end position="212"/>
    </location>
</feature>
<name>A0A8T0IVF0_CERPU</name>
<feature type="compositionally biased region" description="Gly residues" evidence="1">
    <location>
        <begin position="201"/>
        <end position="212"/>
    </location>
</feature>
<organism evidence="2 3">
    <name type="scientific">Ceratodon purpureus</name>
    <name type="common">Fire moss</name>
    <name type="synonym">Dicranum purpureum</name>
    <dbReference type="NCBI Taxonomy" id="3225"/>
    <lineage>
        <taxon>Eukaryota</taxon>
        <taxon>Viridiplantae</taxon>
        <taxon>Streptophyta</taxon>
        <taxon>Embryophyta</taxon>
        <taxon>Bryophyta</taxon>
        <taxon>Bryophytina</taxon>
        <taxon>Bryopsida</taxon>
        <taxon>Dicranidae</taxon>
        <taxon>Pseudoditrichales</taxon>
        <taxon>Ditrichaceae</taxon>
        <taxon>Ceratodon</taxon>
    </lineage>
</organism>
<sequence length="212" mass="22552">MEALLQQRGVIRVADSGARSVPAAALFSRASSVHVKSNLNVALGSVRFVGIGSRKEGSRGVRYLRAAPDGIDSGNAEAGARGQFLEQAKAESASIIDEEQEPFRDAVESGQTIGEATTEQQFGEDHLKSADEAITHASHELYESKIHGKPEATKVEDPETEKEEVSSDVWGSKDEGGSTHAFLDDSEKINFHGEDDESVLGIGGQRAGESGM</sequence>
<reference evidence="2" key="1">
    <citation type="submission" date="2020-06" db="EMBL/GenBank/DDBJ databases">
        <title>WGS assembly of Ceratodon purpureus strain R40.</title>
        <authorList>
            <person name="Carey S.B."/>
            <person name="Jenkins J."/>
            <person name="Shu S."/>
            <person name="Lovell J.T."/>
            <person name="Sreedasyam A."/>
            <person name="Maumus F."/>
            <person name="Tiley G.P."/>
            <person name="Fernandez-Pozo N."/>
            <person name="Barry K."/>
            <person name="Chen C."/>
            <person name="Wang M."/>
            <person name="Lipzen A."/>
            <person name="Daum C."/>
            <person name="Saski C.A."/>
            <person name="Payton A.C."/>
            <person name="Mcbreen J.C."/>
            <person name="Conrad R.E."/>
            <person name="Kollar L.M."/>
            <person name="Olsson S."/>
            <person name="Huttunen S."/>
            <person name="Landis J.B."/>
            <person name="Wickett N.J."/>
            <person name="Johnson M.G."/>
            <person name="Rensing S.A."/>
            <person name="Grimwood J."/>
            <person name="Schmutz J."/>
            <person name="Mcdaniel S.F."/>
        </authorList>
    </citation>
    <scope>NUCLEOTIDE SEQUENCE</scope>
    <source>
        <strain evidence="2">R40</strain>
    </source>
</reference>
<comment type="caution">
    <text evidence="2">The sequence shown here is derived from an EMBL/GenBank/DDBJ whole genome shotgun (WGS) entry which is preliminary data.</text>
</comment>
<gene>
    <name evidence="2" type="ORF">KC19_2G184800</name>
</gene>
<dbReference type="AlphaFoldDB" id="A0A8T0IVF0"/>
<feature type="compositionally biased region" description="Basic and acidic residues" evidence="1">
    <location>
        <begin position="171"/>
        <end position="193"/>
    </location>
</feature>